<feature type="transmembrane region" description="Helical" evidence="9">
    <location>
        <begin position="192"/>
        <end position="209"/>
    </location>
</feature>
<evidence type="ECO:0000256" key="1">
    <source>
        <dbReference type="ARBA" id="ARBA00004141"/>
    </source>
</evidence>
<dbReference type="PANTHER" id="PTHR46187:SF3">
    <property type="entry name" value="ALKALINE CERAMIDASE 3"/>
    <property type="match status" value="1"/>
</dbReference>
<evidence type="ECO:0000256" key="7">
    <source>
        <dbReference type="PIRSR" id="PIRSR608901-1"/>
    </source>
</evidence>
<organism evidence="10 11">
    <name type="scientific">Obba rivulosa</name>
    <dbReference type="NCBI Taxonomy" id="1052685"/>
    <lineage>
        <taxon>Eukaryota</taxon>
        <taxon>Fungi</taxon>
        <taxon>Dikarya</taxon>
        <taxon>Basidiomycota</taxon>
        <taxon>Agaricomycotina</taxon>
        <taxon>Agaricomycetes</taxon>
        <taxon>Polyporales</taxon>
        <taxon>Gelatoporiaceae</taxon>
        <taxon>Obba</taxon>
    </lineage>
</organism>
<dbReference type="GO" id="GO:0046872">
    <property type="term" value="F:metal ion binding"/>
    <property type="evidence" value="ECO:0007669"/>
    <property type="project" value="UniProtKB-KW"/>
</dbReference>
<dbReference type="OrthoDB" id="187171at2759"/>
<evidence type="ECO:0000256" key="6">
    <source>
        <dbReference type="ARBA" id="ARBA00023136"/>
    </source>
</evidence>
<feature type="binding site" evidence="7">
    <location>
        <position position="27"/>
    </location>
    <ligand>
        <name>Ca(2+)</name>
        <dbReference type="ChEBI" id="CHEBI:29108"/>
    </ligand>
</feature>
<protein>
    <submittedName>
        <fullName evidence="10">Alkaline phytoceramidase</fullName>
    </submittedName>
</protein>
<dbReference type="PANTHER" id="PTHR46187">
    <property type="entry name" value="ALKALINE CERAMIDASE 3"/>
    <property type="match status" value="1"/>
</dbReference>
<dbReference type="GO" id="GO:0046513">
    <property type="term" value="P:ceramide biosynthetic process"/>
    <property type="evidence" value="ECO:0007669"/>
    <property type="project" value="TreeGrafter"/>
</dbReference>
<feature type="binding site" evidence="7">
    <location>
        <position position="29"/>
    </location>
    <ligand>
        <name>Ca(2+)</name>
        <dbReference type="ChEBI" id="CHEBI:29108"/>
    </ligand>
</feature>
<feature type="binding site" evidence="8">
    <location>
        <position position="235"/>
    </location>
    <ligand>
        <name>Zn(2+)</name>
        <dbReference type="ChEBI" id="CHEBI:29105"/>
        <note>catalytic</note>
    </ligand>
</feature>
<keyword evidence="3 9" id="KW-0812">Transmembrane</keyword>
<keyword evidence="7" id="KW-0479">Metal-binding</keyword>
<feature type="binding site" evidence="7">
    <location>
        <position position="38"/>
    </location>
    <ligand>
        <name>Ca(2+)</name>
        <dbReference type="ChEBI" id="CHEBI:29108"/>
    </ligand>
</feature>
<evidence type="ECO:0000256" key="2">
    <source>
        <dbReference type="ARBA" id="ARBA00009780"/>
    </source>
</evidence>
<evidence type="ECO:0000256" key="9">
    <source>
        <dbReference type="SAM" id="Phobius"/>
    </source>
</evidence>
<feature type="transmembrane region" description="Helical" evidence="9">
    <location>
        <begin position="126"/>
        <end position="145"/>
    </location>
</feature>
<comment type="subcellular location">
    <subcellularLocation>
        <location evidence="1">Membrane</location>
        <topology evidence="1">Multi-pass membrane protein</topology>
    </subcellularLocation>
</comment>
<proteinExistence type="inferred from homology"/>
<evidence type="ECO:0000256" key="4">
    <source>
        <dbReference type="ARBA" id="ARBA00022801"/>
    </source>
</evidence>
<comment type="cofactor">
    <cofactor evidence="8">
        <name>Zn(2+)</name>
        <dbReference type="ChEBI" id="CHEBI:29105"/>
    </cofactor>
</comment>
<dbReference type="GO" id="GO:0046514">
    <property type="term" value="P:ceramide catabolic process"/>
    <property type="evidence" value="ECO:0007669"/>
    <property type="project" value="TreeGrafter"/>
</dbReference>
<feature type="transmembrane region" description="Helical" evidence="9">
    <location>
        <begin position="237"/>
        <end position="260"/>
    </location>
</feature>
<dbReference type="InterPro" id="IPR008901">
    <property type="entry name" value="ACER"/>
</dbReference>
<gene>
    <name evidence="10" type="ORF">OBBRIDRAFT_796985</name>
</gene>
<evidence type="ECO:0000256" key="8">
    <source>
        <dbReference type="PIRSR" id="PIRSR608901-2"/>
    </source>
</evidence>
<feature type="binding site" evidence="8">
    <location>
        <position position="239"/>
    </location>
    <ligand>
        <name>Zn(2+)</name>
        <dbReference type="ChEBI" id="CHEBI:29105"/>
        <note>catalytic</note>
    </ligand>
</feature>
<evidence type="ECO:0000313" key="10">
    <source>
        <dbReference type="EMBL" id="OCH86660.1"/>
    </source>
</evidence>
<dbReference type="Proteomes" id="UP000250043">
    <property type="component" value="Unassembled WGS sequence"/>
</dbReference>
<dbReference type="AlphaFoldDB" id="A0A8E2AQS6"/>
<dbReference type="GO" id="GO:0005789">
    <property type="term" value="C:endoplasmic reticulum membrane"/>
    <property type="evidence" value="ECO:0007669"/>
    <property type="project" value="TreeGrafter"/>
</dbReference>
<feature type="binding site" evidence="8">
    <location>
        <position position="86"/>
    </location>
    <ligand>
        <name>Zn(2+)</name>
        <dbReference type="ChEBI" id="CHEBI:29105"/>
        <note>catalytic</note>
    </ligand>
</feature>
<keyword evidence="7" id="KW-0106">Calcium</keyword>
<dbReference type="EMBL" id="KV722517">
    <property type="protein sequence ID" value="OCH86660.1"/>
    <property type="molecule type" value="Genomic_DNA"/>
</dbReference>
<evidence type="ECO:0000313" key="11">
    <source>
        <dbReference type="Proteomes" id="UP000250043"/>
    </source>
</evidence>
<keyword evidence="11" id="KW-1185">Reference proteome</keyword>
<feature type="binding site" evidence="7">
    <location>
        <position position="24"/>
    </location>
    <ligand>
        <name>Ca(2+)</name>
        <dbReference type="ChEBI" id="CHEBI:29108"/>
    </ligand>
</feature>
<keyword evidence="8" id="KW-0862">Zinc</keyword>
<sequence length="287" mass="32486">MAFINETGARIAHQFWGPVTATLDWCEANYQFSQYVAEATNTFSNLYTIALALYGAAQARSEGLPKRYLTGYTGFALIGLGSFIFHATLLFEAQLADELPMVYVASYCSAMLFDTQPGFSWHNSNALPLSLGFLLFNALFTWSYYLYRNPVYHQVVFAAIMLTNVFRTAYLLRDRDIAKRLPDAEKEKIARVFTTGVLLFVLGFVIWNLDNIFCSGVTGWKHALGWPTAFLLEGHSWWHILTATGTYLMLIGNTCTTLCIKDDYRKYTLAYTLGIPRIERVTKAKTL</sequence>
<name>A0A8E2AQS6_9APHY</name>
<feature type="binding site" evidence="7">
    <location>
        <position position="25"/>
    </location>
    <ligand>
        <name>Ca(2+)</name>
        <dbReference type="ChEBI" id="CHEBI:29108"/>
    </ligand>
</feature>
<feature type="transmembrane region" description="Helical" evidence="9">
    <location>
        <begin position="69"/>
        <end position="89"/>
    </location>
</feature>
<reference evidence="10 11" key="1">
    <citation type="submission" date="2016-07" db="EMBL/GenBank/DDBJ databases">
        <title>Draft genome of the white-rot fungus Obba rivulosa 3A-2.</title>
        <authorList>
            <consortium name="DOE Joint Genome Institute"/>
            <person name="Miettinen O."/>
            <person name="Riley R."/>
            <person name="Acob R."/>
            <person name="Barry K."/>
            <person name="Cullen D."/>
            <person name="De Vries R."/>
            <person name="Hainaut M."/>
            <person name="Hatakka A."/>
            <person name="Henrissat B."/>
            <person name="Hilden K."/>
            <person name="Kuo R."/>
            <person name="Labutti K."/>
            <person name="Lipzen A."/>
            <person name="Makela M.R."/>
            <person name="Sandor L."/>
            <person name="Spatafora J.W."/>
            <person name="Grigoriev I.V."/>
            <person name="Hibbett D.S."/>
        </authorList>
    </citation>
    <scope>NUCLEOTIDE SEQUENCE [LARGE SCALE GENOMIC DNA]</scope>
    <source>
        <strain evidence="10 11">3A-2</strain>
    </source>
</reference>
<keyword evidence="5 9" id="KW-1133">Transmembrane helix</keyword>
<evidence type="ECO:0000256" key="5">
    <source>
        <dbReference type="ARBA" id="ARBA00022989"/>
    </source>
</evidence>
<dbReference type="GO" id="GO:0016811">
    <property type="term" value="F:hydrolase activity, acting on carbon-nitrogen (but not peptide) bonds, in linear amides"/>
    <property type="evidence" value="ECO:0007669"/>
    <property type="project" value="InterPro"/>
</dbReference>
<dbReference type="Pfam" id="PF05875">
    <property type="entry name" value="Ceramidase"/>
    <property type="match status" value="1"/>
</dbReference>
<comment type="similarity">
    <text evidence="2">Belongs to the alkaline ceramidase family.</text>
</comment>
<accession>A0A8E2AQS6</accession>
<keyword evidence="6 9" id="KW-0472">Membrane</keyword>
<keyword evidence="4" id="KW-0378">Hydrolase</keyword>
<evidence type="ECO:0000256" key="3">
    <source>
        <dbReference type="ARBA" id="ARBA00022692"/>
    </source>
</evidence>